<feature type="region of interest" description="Disordered" evidence="1">
    <location>
        <begin position="216"/>
        <end position="235"/>
    </location>
</feature>
<dbReference type="AlphaFoldDB" id="A0A0C2DDA3"/>
<protein>
    <submittedName>
        <fullName evidence="2">Uncharacterized protein</fullName>
    </submittedName>
</protein>
<proteinExistence type="predicted"/>
<gene>
    <name evidence="2" type="ORF">DB30_02696</name>
</gene>
<reference evidence="2 3" key="1">
    <citation type="submission" date="2014-12" db="EMBL/GenBank/DDBJ databases">
        <title>Genome assembly of Enhygromyxa salina DSM 15201.</title>
        <authorList>
            <person name="Sharma G."/>
            <person name="Subramanian S."/>
        </authorList>
    </citation>
    <scope>NUCLEOTIDE SEQUENCE [LARGE SCALE GENOMIC DNA]</scope>
    <source>
        <strain evidence="2 3">DSM 15201</strain>
    </source>
</reference>
<dbReference type="EMBL" id="JMCC02000002">
    <property type="protein sequence ID" value="KIG19415.1"/>
    <property type="molecule type" value="Genomic_DNA"/>
</dbReference>
<name>A0A0C2DDA3_9BACT</name>
<evidence type="ECO:0000313" key="2">
    <source>
        <dbReference type="EMBL" id="KIG19415.1"/>
    </source>
</evidence>
<comment type="caution">
    <text evidence="2">The sequence shown here is derived from an EMBL/GenBank/DDBJ whole genome shotgun (WGS) entry which is preliminary data.</text>
</comment>
<accession>A0A0C2DDA3</accession>
<sequence>MLADAIDLLTERYEFGFRGYGGAARLCFDGDKLVDELRLDVVQTIDNLGRATLEQLVDQHRWLSVTGSFRFEGALRLFDINLALYPTFDPERPVCLISHLDASLYKDLSNDDDSLNHEAADRMRSLGILLGAHELTDGFNAQNFESFHEVITFDGAALKEALLHPASVRAAYKGGVITPGTICGIKKAMLTLNQLRPIWGPAEYFETITGHSILSDMIDDEDDDDDDDDDDDATS</sequence>
<evidence type="ECO:0000313" key="3">
    <source>
        <dbReference type="Proteomes" id="UP000031599"/>
    </source>
</evidence>
<organism evidence="2 3">
    <name type="scientific">Enhygromyxa salina</name>
    <dbReference type="NCBI Taxonomy" id="215803"/>
    <lineage>
        <taxon>Bacteria</taxon>
        <taxon>Pseudomonadati</taxon>
        <taxon>Myxococcota</taxon>
        <taxon>Polyangia</taxon>
        <taxon>Nannocystales</taxon>
        <taxon>Nannocystaceae</taxon>
        <taxon>Enhygromyxa</taxon>
    </lineage>
</organism>
<dbReference type="Proteomes" id="UP000031599">
    <property type="component" value="Unassembled WGS sequence"/>
</dbReference>
<feature type="compositionally biased region" description="Acidic residues" evidence="1">
    <location>
        <begin position="217"/>
        <end position="235"/>
    </location>
</feature>
<evidence type="ECO:0000256" key="1">
    <source>
        <dbReference type="SAM" id="MobiDB-lite"/>
    </source>
</evidence>